<sequence length="1108" mass="121559">MLQITFSNRLESLLDTLLTALQATPPSVFRTDQIIIPSAAMQRKVDLAMTDRYGISANIRFSFLAQWIWEQIGAVLPIDRSAQMTPPVLAWRLLAIFNDSSFTDQHPRLSGWLAVADPVMRFDLATRTAALLDQYTTYRADWIEQWSQGTLVALPDASPAQIQDQAWQAALWQRVLHDLGAQQQHLTPALLRDLKAAITTEHNASATIHLLCLPTIAPIYLDALRELGRATNLHLYVLNPCREYWFDIVDQKRLTYLAVQGDTQHHDSGNRLLGAWGKQTQAQIDLLFDADIHAIIDDARFVTAPGDTLLAHVQNAVLDLTELPAIELAETDRSIEFHACHSLTRELEVLQDQLLALFAGQQPPLPCDILVVTPNIEDAAALIDTVFGSVPFARRIPYTITGRAASTTNPAAGALLGLLALTTSRITASAVFALLQQPIIGRRFDFGPDELDVIHTWLDQSGIRWGLDATALPGAARCSFDEGLHRLFLGYALPSTVAQPFGGRVPGANIEGGDAEILGRFWLCMQDIRTLQRELGQPRAAADWLPLLGGVLDTFLAPDNAQLDDLDQVRASLRVLNDQLRHAEVAGSISEDVLRAALTALLDESARGGVPTGSVTFAGMSSLRNLPFRIVCAIGLNDGAFPTTNRPAEFDLMPLAPRRGDRQRGSDDRNLFLDLILCARSRLYLSFTGRGIRDNAALPPSVLVADLLDYLIPAIATDANSTAALAAARKRLLVTHPLQPFSTKYFVDDKDKDARLTSANEDYCAALQHALATPVSTATVTDQAGESADESDHESNDESDDDAPSTSLPFFDTALPPPGEEWRTVSVDQLKNFFNNPCRYLLQNRLGLRLREDDATLKDDEPFLPDWLGNQELASRMLPLFEQGMALPDITAMARAGIELPPGPMGDKALQDALGSLQQFADNVAMASTETCLPPHQVRLDFAIDGEDWQLTGAFSDLRPGGLVRSRCDAVRATDYLAGWIDHLVLNARLPAGVSGTTTWISLDGQYQLTPCGTAADTLANMVRLYRQGLSAPLHFFPKSAWAYTLDDAIAGAVKKWFSTSFHEFGEDRHVAYRLALRGVADPLDSAFEDATHAVFGPIMQHLEDDRL</sequence>
<evidence type="ECO:0000256" key="3">
    <source>
        <dbReference type="ARBA" id="ARBA00022763"/>
    </source>
</evidence>
<keyword evidence="7 10" id="KW-0067">ATP-binding</keyword>
<keyword evidence="1 10" id="KW-0540">Nuclease</keyword>
<dbReference type="SUPFAM" id="SSF52980">
    <property type="entry name" value="Restriction endonuclease-like"/>
    <property type="match status" value="1"/>
</dbReference>
<dbReference type="InterPro" id="IPR006697">
    <property type="entry name" value="RecC"/>
</dbReference>
<evidence type="ECO:0000256" key="2">
    <source>
        <dbReference type="ARBA" id="ARBA00022741"/>
    </source>
</evidence>
<dbReference type="PANTHER" id="PTHR30591">
    <property type="entry name" value="RECBCD ENZYME SUBUNIT RECC"/>
    <property type="match status" value="1"/>
</dbReference>
<dbReference type="NCBIfam" id="TIGR01450">
    <property type="entry name" value="recC"/>
    <property type="match status" value="1"/>
</dbReference>
<dbReference type="PIRSF" id="PIRSF000980">
    <property type="entry name" value="RecC"/>
    <property type="match status" value="1"/>
</dbReference>
<keyword evidence="14" id="KW-1185">Reference proteome</keyword>
<comment type="miscellaneous">
    <text evidence="10">In the RecBCD complex, RecB has a slow 3'-5' helicase, an exonuclease activity and loads RecA onto ssDNA, RecD has a fast 5'-3' helicase activity, while RecC stimulates the ATPase and processivity of the RecB helicase and contributes to recognition of the Chi site.</text>
</comment>
<name>A0ABP7STP6_9BURK</name>
<dbReference type="InterPro" id="IPR041500">
    <property type="entry name" value="RecC_C"/>
</dbReference>
<evidence type="ECO:0000256" key="4">
    <source>
        <dbReference type="ARBA" id="ARBA00022801"/>
    </source>
</evidence>
<organism evidence="13 14">
    <name type="scientific">Actimicrobium antarcticum</name>
    <dbReference type="NCBI Taxonomy" id="1051899"/>
    <lineage>
        <taxon>Bacteria</taxon>
        <taxon>Pseudomonadati</taxon>
        <taxon>Pseudomonadota</taxon>
        <taxon>Betaproteobacteria</taxon>
        <taxon>Burkholderiales</taxon>
        <taxon>Oxalobacteraceae</taxon>
        <taxon>Actimicrobium</taxon>
    </lineage>
</organism>
<evidence type="ECO:0000256" key="8">
    <source>
        <dbReference type="ARBA" id="ARBA00023125"/>
    </source>
</evidence>
<keyword evidence="4 10" id="KW-0378">Hydrolase</keyword>
<comment type="function">
    <text evidence="10">A helicase/nuclease that prepares dsDNA breaks (DSB) for recombinational DNA repair. Binds to DSBs and unwinds DNA via a highly rapid and processive ATP-dependent bidirectional helicase activity. Unwinds dsDNA until it encounters a Chi (crossover hotspot instigator) sequence from the 3' direction. Cuts ssDNA a few nucleotides 3' to the Chi site. The properties and activities of the enzyme are changed at Chi. The Chi-altered holoenzyme produces a long 3'-ssDNA overhang and facilitates RecA-binding to the ssDNA for homologous DNA recombination and repair. Holoenzyme degrades any linearized DNA that is unable to undergo homologous recombination. In the holoenzyme this subunit recognizes the wild-type Chi sequence, and when added to isolated RecB increases its ATP-dependent helicase processivity.</text>
</comment>
<dbReference type="Gene3D" id="3.40.50.300">
    <property type="entry name" value="P-loop containing nucleotide triphosphate hydrolases"/>
    <property type="match status" value="2"/>
</dbReference>
<keyword evidence="8 10" id="KW-0238">DNA-binding</keyword>
<gene>
    <name evidence="10 13" type="primary">recC</name>
    <name evidence="13" type="ORF">GCM10022212_08550</name>
</gene>
<keyword evidence="2 10" id="KW-0547">Nucleotide-binding</keyword>
<dbReference type="HAMAP" id="MF_01486">
    <property type="entry name" value="RecC"/>
    <property type="match status" value="1"/>
</dbReference>
<feature type="domain" description="RecC C-terminal" evidence="12">
    <location>
        <begin position="822"/>
        <end position="1045"/>
    </location>
</feature>
<reference evidence="14" key="1">
    <citation type="journal article" date="2019" name="Int. J. Syst. Evol. Microbiol.">
        <title>The Global Catalogue of Microorganisms (GCM) 10K type strain sequencing project: providing services to taxonomists for standard genome sequencing and annotation.</title>
        <authorList>
            <consortium name="The Broad Institute Genomics Platform"/>
            <consortium name="The Broad Institute Genome Sequencing Center for Infectious Disease"/>
            <person name="Wu L."/>
            <person name="Ma J."/>
        </authorList>
    </citation>
    <scope>NUCLEOTIDE SEQUENCE [LARGE SCALE GENOMIC DNA]</scope>
    <source>
        <strain evidence="14">JCM 16673</strain>
    </source>
</reference>
<protein>
    <recommendedName>
        <fullName evidence="10">RecBCD enzyme subunit RecC</fullName>
    </recommendedName>
    <alternativeName>
        <fullName evidence="10">Exonuclease V subunit RecC</fullName>
        <shortName evidence="10">ExoV subunit RecC</shortName>
    </alternativeName>
    <alternativeName>
        <fullName evidence="10">Helicase/nuclease RecBCD subunit RecC</fullName>
    </alternativeName>
</protein>
<dbReference type="PANTHER" id="PTHR30591:SF1">
    <property type="entry name" value="RECBCD ENZYME SUBUNIT RECC"/>
    <property type="match status" value="1"/>
</dbReference>
<dbReference type="InterPro" id="IPR013986">
    <property type="entry name" value="DExx_box_DNA_helicase_dom_sf"/>
</dbReference>
<accession>A0ABP7STP6</accession>
<keyword evidence="9 10" id="KW-0234">DNA repair</keyword>
<keyword evidence="3 10" id="KW-0227">DNA damage</keyword>
<evidence type="ECO:0000256" key="5">
    <source>
        <dbReference type="ARBA" id="ARBA00022806"/>
    </source>
</evidence>
<comment type="subunit">
    <text evidence="10">Heterotrimer of RecB, RecC and RecD. All subunits contribute to DNA-binding.</text>
</comment>
<evidence type="ECO:0000256" key="10">
    <source>
        <dbReference type="HAMAP-Rule" id="MF_01486"/>
    </source>
</evidence>
<evidence type="ECO:0000256" key="11">
    <source>
        <dbReference type="SAM" id="MobiDB-lite"/>
    </source>
</evidence>
<evidence type="ECO:0000256" key="9">
    <source>
        <dbReference type="ARBA" id="ARBA00023204"/>
    </source>
</evidence>
<keyword evidence="5 10" id="KW-0347">Helicase</keyword>
<dbReference type="Pfam" id="PF17946">
    <property type="entry name" value="RecC_C"/>
    <property type="match status" value="1"/>
</dbReference>
<dbReference type="SUPFAM" id="SSF52540">
    <property type="entry name" value="P-loop containing nucleoside triphosphate hydrolases"/>
    <property type="match status" value="2"/>
</dbReference>
<dbReference type="Gene3D" id="1.10.10.160">
    <property type="match status" value="1"/>
</dbReference>
<comment type="similarity">
    <text evidence="10">Belongs to the RecC family.</text>
</comment>
<keyword evidence="6 10" id="KW-0269">Exonuclease</keyword>
<evidence type="ECO:0000256" key="7">
    <source>
        <dbReference type="ARBA" id="ARBA00022840"/>
    </source>
</evidence>
<evidence type="ECO:0000256" key="1">
    <source>
        <dbReference type="ARBA" id="ARBA00022722"/>
    </source>
</evidence>
<evidence type="ECO:0000313" key="14">
    <source>
        <dbReference type="Proteomes" id="UP001501353"/>
    </source>
</evidence>
<dbReference type="EMBL" id="BAAAZE010000005">
    <property type="protein sequence ID" value="GAA4015866.1"/>
    <property type="molecule type" value="Genomic_DNA"/>
</dbReference>
<evidence type="ECO:0000256" key="6">
    <source>
        <dbReference type="ARBA" id="ARBA00022839"/>
    </source>
</evidence>
<evidence type="ECO:0000313" key="13">
    <source>
        <dbReference type="EMBL" id="GAA4015866.1"/>
    </source>
</evidence>
<dbReference type="Pfam" id="PF04257">
    <property type="entry name" value="Exonuc_V_gamma"/>
    <property type="match status" value="1"/>
</dbReference>
<feature type="compositionally biased region" description="Acidic residues" evidence="11">
    <location>
        <begin position="787"/>
        <end position="803"/>
    </location>
</feature>
<dbReference type="InterPro" id="IPR027417">
    <property type="entry name" value="P-loop_NTPase"/>
</dbReference>
<proteinExistence type="inferred from homology"/>
<comment type="caution">
    <text evidence="13">The sequence shown here is derived from an EMBL/GenBank/DDBJ whole genome shotgun (WGS) entry which is preliminary data.</text>
</comment>
<dbReference type="RefSeq" id="WP_344762000.1">
    <property type="nucleotide sequence ID" value="NZ_BAAAZE010000005.1"/>
</dbReference>
<feature type="region of interest" description="Disordered" evidence="11">
    <location>
        <begin position="776"/>
        <end position="815"/>
    </location>
</feature>
<dbReference type="Proteomes" id="UP001501353">
    <property type="component" value="Unassembled WGS sequence"/>
</dbReference>
<evidence type="ECO:0000259" key="12">
    <source>
        <dbReference type="Pfam" id="PF17946"/>
    </source>
</evidence>
<dbReference type="InterPro" id="IPR011335">
    <property type="entry name" value="Restrct_endonuc-II-like"/>
</dbReference>
<dbReference type="Gene3D" id="3.40.50.10930">
    <property type="match status" value="1"/>
</dbReference>